<dbReference type="RefSeq" id="YP_009036813.1">
    <property type="nucleotide sequence ID" value="NC_024214.1"/>
</dbReference>
<proteinExistence type="predicted"/>
<dbReference type="EMBL" id="KJ489013">
    <property type="protein sequence ID" value="AHV83267.1"/>
    <property type="molecule type" value="Genomic_DNA"/>
</dbReference>
<dbReference type="KEGG" id="vg:19527355"/>
<dbReference type="Proteomes" id="UP000019792">
    <property type="component" value="Segment"/>
</dbReference>
<accession>X4YER7</accession>
<protein>
    <submittedName>
        <fullName evidence="1">Uncharacterized protein</fullName>
    </submittedName>
</protein>
<organism evidence="1 2">
    <name type="scientific">Lactococcus phage P162</name>
    <dbReference type="NCBI Taxonomy" id="1476889"/>
    <lineage>
        <taxon>Viruses</taxon>
        <taxon>Duplodnaviria</taxon>
        <taxon>Heunggongvirae</taxon>
        <taxon>Uroviricota</taxon>
        <taxon>Caudoviricetes</taxon>
        <taxon>Nevevirus</taxon>
        <taxon>Nevevirus P162</taxon>
    </lineage>
</organism>
<dbReference type="GeneID" id="19527355"/>
<keyword evidence="2" id="KW-1185">Reference proteome</keyword>
<evidence type="ECO:0000313" key="2">
    <source>
        <dbReference type="Proteomes" id="UP000019792"/>
    </source>
</evidence>
<gene>
    <name evidence="1" type="ORF">P162_0070</name>
</gene>
<evidence type="ECO:0000313" key="1">
    <source>
        <dbReference type="EMBL" id="AHV83267.1"/>
    </source>
</evidence>
<reference evidence="1 2" key="1">
    <citation type="submission" date="2014-02" db="EMBL/GenBank/DDBJ databases">
        <title>Complete genome sequences of four novel Lactococcus lactis phages distantly related to the rare 1706 phage species.</title>
        <authorList>
            <person name="Kot W."/>
            <person name="Neve H."/>
            <person name="Vogensen F.K."/>
            <person name="Heller K.J."/>
            <person name="Hansen L.H."/>
        </authorList>
    </citation>
    <scope>NUCLEOTIDE SEQUENCE [LARGE SCALE GENOMIC DNA]</scope>
</reference>
<name>X4YER7_9CAUD</name>
<sequence length="192" mass="22992">MVRLENFNNFEEYCEAKQRWAKNPNDTNAGYLLALSQSLLNQAFVAQREEEQKAYEEGLKEKENQKVVDTDADEHVHITIDEYFEWLNRIKDICKSSLERFESRHLMYETDNPIVTLKVYGLENREIPTQIMLDMIELELKIIDVARKPFRTWRDPWDKEFKFAFQLRIANPALIESAEYARDHKKEKENEK</sequence>
<dbReference type="OrthoDB" id="30971at10239"/>